<gene>
    <name evidence="2" type="ORF">PI93_017560</name>
</gene>
<evidence type="ECO:0000313" key="3">
    <source>
        <dbReference type="Proteomes" id="UP000035080"/>
    </source>
</evidence>
<dbReference type="RefSeq" id="WP_144400346.1">
    <property type="nucleotide sequence ID" value="NZ_CP047385.1"/>
</dbReference>
<organism evidence="2 3">
    <name type="scientific">Pandoraea fibrosis</name>
    <dbReference type="NCBI Taxonomy" id="1891094"/>
    <lineage>
        <taxon>Bacteria</taxon>
        <taxon>Pseudomonadati</taxon>
        <taxon>Pseudomonadota</taxon>
        <taxon>Betaproteobacteria</taxon>
        <taxon>Burkholderiales</taxon>
        <taxon>Burkholderiaceae</taxon>
        <taxon>Pandoraea</taxon>
    </lineage>
</organism>
<reference evidence="2 3" key="1">
    <citation type="journal article" date="2015" name="Genome Announc.">
        <title>Genome Sequences of Two Pandoraea pnomenusa Isolates Recovered 11 Months Apart from a Cystic Fibrosis Patient.</title>
        <authorList>
            <person name="Ee R."/>
            <person name="Ambrose M."/>
            <person name="Lazenby J."/>
            <person name="Williams P."/>
            <person name="Chan K.G."/>
            <person name="Roddam L."/>
        </authorList>
    </citation>
    <scope>NUCLEOTIDE SEQUENCE [LARGE SCALE GENOMIC DNA]</scope>
    <source>
        <strain evidence="2 3">6399</strain>
    </source>
</reference>
<feature type="transmembrane region" description="Helical" evidence="1">
    <location>
        <begin position="45"/>
        <end position="66"/>
    </location>
</feature>
<protein>
    <recommendedName>
        <fullName evidence="4">Transmembrane protein</fullName>
    </recommendedName>
</protein>
<proteinExistence type="predicted"/>
<feature type="transmembrane region" description="Helical" evidence="1">
    <location>
        <begin position="12"/>
        <end position="33"/>
    </location>
</feature>
<keyword evidence="1" id="KW-1133">Transmembrane helix</keyword>
<keyword evidence="3" id="KW-1185">Reference proteome</keyword>
<dbReference type="Proteomes" id="UP000035080">
    <property type="component" value="Chromosome"/>
</dbReference>
<dbReference type="EMBL" id="CP047385">
    <property type="protein sequence ID" value="QHF14253.1"/>
    <property type="molecule type" value="Genomic_DNA"/>
</dbReference>
<sequence>MSPATKWVLVEALLPLFGASLIYGFLGVARWLVTPATKRVKWAWGEAFDAMGWLYGGVILAVQAGIRGYEAAATGPHFVVVWICFIAAIACGILLSAAMMARGEDHEWKPPAVMLVSTSFLMIVIVVTAHTVQEVTLANGVDDVCHTDAKKTCS</sequence>
<feature type="transmembrane region" description="Helical" evidence="1">
    <location>
        <begin position="78"/>
        <end position="100"/>
    </location>
</feature>
<evidence type="ECO:0000313" key="2">
    <source>
        <dbReference type="EMBL" id="QHF14253.1"/>
    </source>
</evidence>
<evidence type="ECO:0008006" key="4">
    <source>
        <dbReference type="Google" id="ProtNLM"/>
    </source>
</evidence>
<keyword evidence="1" id="KW-0812">Transmembrane</keyword>
<name>A0ABX6HUG0_9BURK</name>
<keyword evidence="1" id="KW-0472">Membrane</keyword>
<feature type="transmembrane region" description="Helical" evidence="1">
    <location>
        <begin position="112"/>
        <end position="132"/>
    </location>
</feature>
<accession>A0ABX6HUG0</accession>
<evidence type="ECO:0000256" key="1">
    <source>
        <dbReference type="SAM" id="Phobius"/>
    </source>
</evidence>